<dbReference type="InterPro" id="IPR052345">
    <property type="entry name" value="Rad_response_metalloprotease"/>
</dbReference>
<dbReference type="Proteomes" id="UP001501461">
    <property type="component" value="Unassembled WGS sequence"/>
</dbReference>
<evidence type="ECO:0000259" key="1">
    <source>
        <dbReference type="Pfam" id="PF06114"/>
    </source>
</evidence>
<dbReference type="PANTHER" id="PTHR43236">
    <property type="entry name" value="ANTITOXIN HIGA1"/>
    <property type="match status" value="1"/>
</dbReference>
<reference evidence="3" key="1">
    <citation type="journal article" date="2019" name="Int. J. Syst. Evol. Microbiol.">
        <title>The Global Catalogue of Microorganisms (GCM) 10K type strain sequencing project: providing services to taxonomists for standard genome sequencing and annotation.</title>
        <authorList>
            <consortium name="The Broad Institute Genomics Platform"/>
            <consortium name="The Broad Institute Genome Sequencing Center for Infectious Disease"/>
            <person name="Wu L."/>
            <person name="Ma J."/>
        </authorList>
    </citation>
    <scope>NUCLEOTIDE SEQUENCE [LARGE SCALE GENOMIC DNA]</scope>
    <source>
        <strain evidence="3">JCM 13595</strain>
    </source>
</reference>
<dbReference type="InterPro" id="IPR010359">
    <property type="entry name" value="IrrE_HExxH"/>
</dbReference>
<accession>A0ABP5FP72</accession>
<name>A0ABP5FP72_9MICC</name>
<feature type="domain" description="IrrE N-terminal-like" evidence="1">
    <location>
        <begin position="66"/>
        <end position="167"/>
    </location>
</feature>
<dbReference type="PANTHER" id="PTHR43236:SF1">
    <property type="entry name" value="BLL7220 PROTEIN"/>
    <property type="match status" value="1"/>
</dbReference>
<evidence type="ECO:0000313" key="2">
    <source>
        <dbReference type="EMBL" id="GAA2031034.1"/>
    </source>
</evidence>
<dbReference type="Gene3D" id="1.10.10.2910">
    <property type="match status" value="1"/>
</dbReference>
<comment type="caution">
    <text evidence="2">The sequence shown here is derived from an EMBL/GenBank/DDBJ whole genome shotgun (WGS) entry which is preliminary data.</text>
</comment>
<gene>
    <name evidence="2" type="ORF">GCM10009720_09140</name>
</gene>
<dbReference type="EMBL" id="BAAAMN010000014">
    <property type="protein sequence ID" value="GAA2031034.1"/>
    <property type="molecule type" value="Genomic_DNA"/>
</dbReference>
<evidence type="ECO:0000313" key="3">
    <source>
        <dbReference type="Proteomes" id="UP001501461"/>
    </source>
</evidence>
<organism evidence="2 3">
    <name type="scientific">Yaniella flava</name>
    <dbReference type="NCBI Taxonomy" id="287930"/>
    <lineage>
        <taxon>Bacteria</taxon>
        <taxon>Bacillati</taxon>
        <taxon>Actinomycetota</taxon>
        <taxon>Actinomycetes</taxon>
        <taxon>Micrococcales</taxon>
        <taxon>Micrococcaceae</taxon>
        <taxon>Yaniella</taxon>
    </lineage>
</organism>
<dbReference type="Pfam" id="PF06114">
    <property type="entry name" value="Peptidase_M78"/>
    <property type="match status" value="1"/>
</dbReference>
<protein>
    <recommendedName>
        <fullName evidence="1">IrrE N-terminal-like domain-containing protein</fullName>
    </recommendedName>
</protein>
<proteinExistence type="predicted"/>
<keyword evidence="3" id="KW-1185">Reference proteome</keyword>
<sequence length="173" mass="19375">MLIVTIPERLRNKTVGQLRELARADAREFLTQQERYDYPFDMVHLARDAGAEVMISQLGDDVFGMIEGHADGATIYVDSDQPLNRRRFTLAHELGHMVSYKDEAGTPNYVDARSDAGSGTASEIYANEFAGAVLMPETLMKQFIDDGMNNWDIARELKVSTAAVSYRRQLLGI</sequence>